<sequence>MEEEFIKKLLKALEHKKVQKAIQKIVQKEDQVLPYYESQEKDYQIQQLTVKLQQIHQDFDKVTYELQQANDKAFSEAQKVAQLNHRINQIEGENNQLKLALYKEQQSHDEWRQRAEQAERSLIKSQQVITHLESRFVGAEAAFSEFLQLTAPTRLALQGIFKGYSIDEFLYCGIQHENIEPLWEYIKREILEDRVSDIACLVGIFNFFFEAHNKVYDQPLFERLSVLVGDSFDEQEHIRGTQSKVSGMISEVLFIGFRNKKTNKIIKKSIVRV</sequence>
<keyword evidence="3" id="KW-1185">Reference proteome</keyword>
<proteinExistence type="predicted"/>
<dbReference type="RefSeq" id="WP_097073442.1">
    <property type="nucleotide sequence ID" value="NZ_OBMQ01000005.1"/>
</dbReference>
<gene>
    <name evidence="2" type="ORF">SAMN05880501_105183</name>
</gene>
<keyword evidence="1" id="KW-0175">Coiled coil</keyword>
<organism evidence="2 3">
    <name type="scientific">Ureibacillus xyleni</name>
    <dbReference type="NCBI Taxonomy" id="614648"/>
    <lineage>
        <taxon>Bacteria</taxon>
        <taxon>Bacillati</taxon>
        <taxon>Bacillota</taxon>
        <taxon>Bacilli</taxon>
        <taxon>Bacillales</taxon>
        <taxon>Caryophanaceae</taxon>
        <taxon>Ureibacillus</taxon>
    </lineage>
</organism>
<dbReference type="AlphaFoldDB" id="A0A285SS74"/>
<evidence type="ECO:0000313" key="2">
    <source>
        <dbReference type="EMBL" id="SOC09129.1"/>
    </source>
</evidence>
<protein>
    <submittedName>
        <fullName evidence="2">Uncharacterized protein</fullName>
    </submittedName>
</protein>
<accession>A0A285SS74</accession>
<dbReference type="EMBL" id="OBMQ01000005">
    <property type="protein sequence ID" value="SOC09129.1"/>
    <property type="molecule type" value="Genomic_DNA"/>
</dbReference>
<dbReference type="OrthoDB" id="2929858at2"/>
<evidence type="ECO:0000313" key="3">
    <source>
        <dbReference type="Proteomes" id="UP000219636"/>
    </source>
</evidence>
<feature type="coiled-coil region" evidence="1">
    <location>
        <begin position="80"/>
        <end position="135"/>
    </location>
</feature>
<evidence type="ECO:0000256" key="1">
    <source>
        <dbReference type="SAM" id="Coils"/>
    </source>
</evidence>
<dbReference type="Proteomes" id="UP000219636">
    <property type="component" value="Unassembled WGS sequence"/>
</dbReference>
<name>A0A285SS74_9BACL</name>
<reference evidence="3" key="1">
    <citation type="submission" date="2017-08" db="EMBL/GenBank/DDBJ databases">
        <authorList>
            <person name="Varghese N."/>
            <person name="Submissions S."/>
        </authorList>
    </citation>
    <scope>NUCLEOTIDE SEQUENCE [LARGE SCALE GENOMIC DNA]</scope>
    <source>
        <strain evidence="3">JC22</strain>
    </source>
</reference>